<accession>A0ABY9ECE8</accession>
<keyword evidence="6" id="KW-1185">Reference proteome</keyword>
<dbReference type="Pfam" id="PF13181">
    <property type="entry name" value="TPR_8"/>
    <property type="match status" value="3"/>
</dbReference>
<proteinExistence type="predicted"/>
<evidence type="ECO:0000313" key="6">
    <source>
        <dbReference type="Proteomes" id="UP001321520"/>
    </source>
</evidence>
<dbReference type="Pfam" id="PF13424">
    <property type="entry name" value="TPR_12"/>
    <property type="match status" value="1"/>
</dbReference>
<dbReference type="InterPro" id="IPR011990">
    <property type="entry name" value="TPR-like_helical_dom_sf"/>
</dbReference>
<dbReference type="SMART" id="SM00028">
    <property type="entry name" value="TPR"/>
    <property type="match status" value="5"/>
</dbReference>
<organism evidence="5 6">
    <name type="scientific">Microbulbifer spongiae</name>
    <dbReference type="NCBI Taxonomy" id="2944933"/>
    <lineage>
        <taxon>Bacteria</taxon>
        <taxon>Pseudomonadati</taxon>
        <taxon>Pseudomonadota</taxon>
        <taxon>Gammaproteobacteria</taxon>
        <taxon>Cellvibrionales</taxon>
        <taxon>Microbulbiferaceae</taxon>
        <taxon>Microbulbifer</taxon>
    </lineage>
</organism>
<evidence type="ECO:0000256" key="4">
    <source>
        <dbReference type="SAM" id="SignalP"/>
    </source>
</evidence>
<gene>
    <name evidence="5" type="ORF">M8T91_01545</name>
</gene>
<keyword evidence="1" id="KW-0677">Repeat</keyword>
<dbReference type="RefSeq" id="WP_301416158.1">
    <property type="nucleotide sequence ID" value="NZ_CP098023.1"/>
</dbReference>
<evidence type="ECO:0000256" key="2">
    <source>
        <dbReference type="ARBA" id="ARBA00022803"/>
    </source>
</evidence>
<dbReference type="Gene3D" id="1.25.40.10">
    <property type="entry name" value="Tetratricopeptide repeat domain"/>
    <property type="match status" value="4"/>
</dbReference>
<evidence type="ECO:0000313" key="5">
    <source>
        <dbReference type="EMBL" id="WKD50140.1"/>
    </source>
</evidence>
<keyword evidence="4" id="KW-0732">Signal</keyword>
<dbReference type="InterPro" id="IPR019734">
    <property type="entry name" value="TPR_rpt"/>
</dbReference>
<reference evidence="5 6" key="1">
    <citation type="submission" date="2022-05" db="EMBL/GenBank/DDBJ databases">
        <title>Microbulbifer sp. nov., isolated from sponge.</title>
        <authorList>
            <person name="Gao L."/>
        </authorList>
    </citation>
    <scope>NUCLEOTIDE SEQUENCE [LARGE SCALE GENOMIC DNA]</scope>
    <source>
        <strain evidence="5 6">MI-G</strain>
    </source>
</reference>
<dbReference type="SUPFAM" id="SSF48452">
    <property type="entry name" value="TPR-like"/>
    <property type="match status" value="2"/>
</dbReference>
<keyword evidence="2 3" id="KW-0802">TPR repeat</keyword>
<name>A0ABY9ECE8_9GAMM</name>
<dbReference type="Proteomes" id="UP001321520">
    <property type="component" value="Chromosome"/>
</dbReference>
<feature type="signal peptide" evidence="4">
    <location>
        <begin position="1"/>
        <end position="20"/>
    </location>
</feature>
<sequence>MKLTTMARGLSRLAVRVSVAFPLVLAPAVSVTILEAAGASAPFSQAQAQEQKKPSKKKTRKVPAMRQAAYKKLEKAQEAYDAEDWAGALAALKDMDASKKRYNGYEIAQMYNLFGVVYYSMERYKEAIPYFKKVLNQGEKNLSVALEESTLFTLAQLYFVTENYKQAVNYLNQWMKVSDRVTADSYALRAQAYMQTGDQGKALADINVAVSMYEREGKVPKENWYGLQQYIYFERNDYKSVAAVLEKMLQHYPKPVYYVTLAAMYGELKRDRDQLHMMEAAYLAGALQKEKDLLNMGYLFMGYEMPYKGAKVISKGIKEKKIPRNAKNLETLAQAYQMAQELQKAIPQLEAAAKLSDKGQIYSRLASIYLDLDENEKAVAAGKKALAKGGVKRQDQLYVVMGMANANLKQYDAALSSLKKALKDKRSERTARQWIAFVEGEKAREEKLAI</sequence>
<evidence type="ECO:0000256" key="3">
    <source>
        <dbReference type="PROSITE-ProRule" id="PRU00339"/>
    </source>
</evidence>
<feature type="repeat" description="TPR" evidence="3">
    <location>
        <begin position="108"/>
        <end position="141"/>
    </location>
</feature>
<dbReference type="InterPro" id="IPR050498">
    <property type="entry name" value="Ycf3"/>
</dbReference>
<dbReference type="EMBL" id="CP098023">
    <property type="protein sequence ID" value="WKD50140.1"/>
    <property type="molecule type" value="Genomic_DNA"/>
</dbReference>
<protein>
    <submittedName>
        <fullName evidence="5">Tetratricopeptide repeat protein</fullName>
    </submittedName>
</protein>
<dbReference type="PANTHER" id="PTHR44858">
    <property type="entry name" value="TETRATRICOPEPTIDE REPEAT PROTEIN 6"/>
    <property type="match status" value="1"/>
</dbReference>
<feature type="chain" id="PRO_5045112097" evidence="4">
    <location>
        <begin position="21"/>
        <end position="450"/>
    </location>
</feature>
<evidence type="ECO:0000256" key="1">
    <source>
        <dbReference type="ARBA" id="ARBA00022737"/>
    </source>
</evidence>
<dbReference type="PROSITE" id="PS50005">
    <property type="entry name" value="TPR"/>
    <property type="match status" value="1"/>
</dbReference>
<dbReference type="PANTHER" id="PTHR44858:SF1">
    <property type="entry name" value="UDP-N-ACETYLGLUCOSAMINE--PEPTIDE N-ACETYLGLUCOSAMINYLTRANSFERASE SPINDLY-RELATED"/>
    <property type="match status" value="1"/>
</dbReference>